<evidence type="ECO:0000313" key="2">
    <source>
        <dbReference type="EMBL" id="CAA9383930.1"/>
    </source>
</evidence>
<accession>A0A6J4NEN6</accession>
<reference evidence="2" key="1">
    <citation type="submission" date="2020-02" db="EMBL/GenBank/DDBJ databases">
        <authorList>
            <person name="Meier V. D."/>
        </authorList>
    </citation>
    <scope>NUCLEOTIDE SEQUENCE</scope>
    <source>
        <strain evidence="2">AVDCRST_MAG35</strain>
    </source>
</reference>
<sequence length="56" mass="5867">PSSSPPSRRRRGPTRRSPAGGCATAARTPRSTSRLAAWSSGCRAAARNGSAWSARR</sequence>
<dbReference type="EMBL" id="CADCUY010000005">
    <property type="protein sequence ID" value="CAA9383930.1"/>
    <property type="molecule type" value="Genomic_DNA"/>
</dbReference>
<proteinExistence type="predicted"/>
<gene>
    <name evidence="2" type="ORF">AVDCRST_MAG35-16</name>
</gene>
<name>A0A6J4NEN6_9ACTN</name>
<dbReference type="AlphaFoldDB" id="A0A6J4NEN6"/>
<feature type="region of interest" description="Disordered" evidence="1">
    <location>
        <begin position="1"/>
        <end position="56"/>
    </location>
</feature>
<feature type="non-terminal residue" evidence="2">
    <location>
        <position position="1"/>
    </location>
</feature>
<protein>
    <submittedName>
        <fullName evidence="2">Uncharacterized protein</fullName>
    </submittedName>
</protein>
<organism evidence="2">
    <name type="scientific">uncultured Quadrisphaera sp</name>
    <dbReference type="NCBI Taxonomy" id="904978"/>
    <lineage>
        <taxon>Bacteria</taxon>
        <taxon>Bacillati</taxon>
        <taxon>Actinomycetota</taxon>
        <taxon>Actinomycetes</taxon>
        <taxon>Kineosporiales</taxon>
        <taxon>Kineosporiaceae</taxon>
        <taxon>Quadrisphaera</taxon>
        <taxon>environmental samples</taxon>
    </lineage>
</organism>
<evidence type="ECO:0000256" key="1">
    <source>
        <dbReference type="SAM" id="MobiDB-lite"/>
    </source>
</evidence>
<feature type="non-terminal residue" evidence="2">
    <location>
        <position position="56"/>
    </location>
</feature>